<evidence type="ECO:0000313" key="2">
    <source>
        <dbReference type="EMBL" id="PTQ55220.1"/>
    </source>
</evidence>
<protein>
    <submittedName>
        <fullName evidence="2">ABC transporter permease protein</fullName>
    </submittedName>
</protein>
<evidence type="ECO:0000313" key="3">
    <source>
        <dbReference type="Proteomes" id="UP000244338"/>
    </source>
</evidence>
<reference evidence="3" key="1">
    <citation type="journal article" date="2018" name="Sci. Rep.">
        <title>Lignite coal burning seam in the remote Altai Mountains harbors a hydrogen-driven thermophilic microbial community.</title>
        <authorList>
            <person name="Kadnikov V.V."/>
            <person name="Mardanov A.V."/>
            <person name="Ivasenko D.A."/>
            <person name="Antsiferov D.V."/>
            <person name="Beletsky A.V."/>
            <person name="Karnachuk O.V."/>
            <person name="Ravin N.V."/>
        </authorList>
    </citation>
    <scope>NUCLEOTIDE SEQUENCE [LARGE SCALE GENOMIC DNA]</scope>
</reference>
<keyword evidence="1" id="KW-0812">Transmembrane</keyword>
<evidence type="ECO:0000256" key="1">
    <source>
        <dbReference type="SAM" id="Phobius"/>
    </source>
</evidence>
<gene>
    <name evidence="2" type="ORF">BSOLF_2907</name>
</gene>
<feature type="transmembrane region" description="Helical" evidence="1">
    <location>
        <begin position="86"/>
        <end position="105"/>
    </location>
</feature>
<comment type="caution">
    <text evidence="2">The sequence shown here is derived from an EMBL/GenBank/DDBJ whole genome shotgun (WGS) entry which is preliminary data.</text>
</comment>
<keyword evidence="1" id="KW-1133">Transmembrane helix</keyword>
<name>A0A2R6XXS3_9BACL</name>
<dbReference type="EMBL" id="PEBX01000164">
    <property type="protein sequence ID" value="PTQ55220.1"/>
    <property type="molecule type" value="Genomic_DNA"/>
</dbReference>
<proteinExistence type="predicted"/>
<feature type="transmembrane region" description="Helical" evidence="1">
    <location>
        <begin position="54"/>
        <end position="74"/>
    </location>
</feature>
<dbReference type="Proteomes" id="UP000244338">
    <property type="component" value="Unassembled WGS sequence"/>
</dbReference>
<feature type="transmembrane region" description="Helical" evidence="1">
    <location>
        <begin position="111"/>
        <end position="131"/>
    </location>
</feature>
<keyword evidence="1" id="KW-0472">Membrane</keyword>
<feature type="transmembrane region" description="Helical" evidence="1">
    <location>
        <begin position="12"/>
        <end position="34"/>
    </location>
</feature>
<sequence length="148" mass="16593">MAPIEIRTLFLGKLLSAFIPTMAITLGTFLLYGIVVNAAAYPMFGSLIFPTGNWFILIFWLIPILSICIIFLNVIISARVKTFQEAYQLGGMVVLPILLLMASQLTGFLFLNGWVLFLMGGILLAVNLWLLQVISKWNDRVVLTERQI</sequence>
<accession>A0A2R6XXS3</accession>
<organism evidence="2 3">
    <name type="scientific">Candidatus Carbonibacillus altaicus</name>
    <dbReference type="NCBI Taxonomy" id="2163959"/>
    <lineage>
        <taxon>Bacteria</taxon>
        <taxon>Bacillati</taxon>
        <taxon>Bacillota</taxon>
        <taxon>Bacilli</taxon>
        <taxon>Bacillales</taxon>
        <taxon>Candidatus Carbonibacillus</taxon>
    </lineage>
</organism>
<dbReference type="AlphaFoldDB" id="A0A2R6XXS3"/>